<dbReference type="RefSeq" id="XP_018297060.1">
    <property type="nucleotide sequence ID" value="XM_018427986.1"/>
</dbReference>
<gene>
    <name evidence="1" type="ORF">PHYBLDRAFT_107213</name>
</gene>
<name>A0A163EK02_PHYB8</name>
<evidence type="ECO:0000313" key="2">
    <source>
        <dbReference type="Proteomes" id="UP000077315"/>
    </source>
</evidence>
<proteinExistence type="predicted"/>
<evidence type="ECO:0000313" key="1">
    <source>
        <dbReference type="EMBL" id="OAD79020.1"/>
    </source>
</evidence>
<dbReference type="VEuPathDB" id="FungiDB:PHYBLDRAFT_107213"/>
<organism evidence="1 2">
    <name type="scientific">Phycomyces blakesleeanus (strain ATCC 8743b / DSM 1359 / FGSC 10004 / NBRC 33097 / NRRL 1555)</name>
    <dbReference type="NCBI Taxonomy" id="763407"/>
    <lineage>
        <taxon>Eukaryota</taxon>
        <taxon>Fungi</taxon>
        <taxon>Fungi incertae sedis</taxon>
        <taxon>Mucoromycota</taxon>
        <taxon>Mucoromycotina</taxon>
        <taxon>Mucoromycetes</taxon>
        <taxon>Mucorales</taxon>
        <taxon>Phycomycetaceae</taxon>
        <taxon>Phycomyces</taxon>
    </lineage>
</organism>
<dbReference type="PANTHER" id="PTHR46579">
    <property type="entry name" value="F5/8 TYPE C DOMAIN-CONTAINING PROTEIN-RELATED"/>
    <property type="match status" value="1"/>
</dbReference>
<dbReference type="AlphaFoldDB" id="A0A163EK02"/>
<sequence length="54" mass="6326">INALNNTEQTHLEKENGTQWSKLHLLFYFDLVHCTVIDPMHNLYLGTAKQMIQI</sequence>
<accession>A0A163EK02</accession>
<dbReference type="PANTHER" id="PTHR46579:SF2">
    <property type="entry name" value="C2H2-TYPE DOMAIN-CONTAINING PROTEIN"/>
    <property type="match status" value="1"/>
</dbReference>
<dbReference type="Proteomes" id="UP000077315">
    <property type="component" value="Unassembled WGS sequence"/>
</dbReference>
<reference evidence="2" key="1">
    <citation type="submission" date="2015-06" db="EMBL/GenBank/DDBJ databases">
        <title>Expansion of signal transduction pathways in fungi by whole-genome duplication.</title>
        <authorList>
            <consortium name="DOE Joint Genome Institute"/>
            <person name="Corrochano L.M."/>
            <person name="Kuo A."/>
            <person name="Marcet-Houben M."/>
            <person name="Polaino S."/>
            <person name="Salamov A."/>
            <person name="Villalobos J.M."/>
            <person name="Alvarez M.I."/>
            <person name="Avalos J."/>
            <person name="Benito E.P."/>
            <person name="Benoit I."/>
            <person name="Burger G."/>
            <person name="Camino L.P."/>
            <person name="Canovas D."/>
            <person name="Cerda-Olmedo E."/>
            <person name="Cheng J.-F."/>
            <person name="Dominguez A."/>
            <person name="Elias M."/>
            <person name="Eslava A.P."/>
            <person name="Glaser F."/>
            <person name="Grimwood J."/>
            <person name="Gutierrez G."/>
            <person name="Heitman J."/>
            <person name="Henrissat B."/>
            <person name="Iturriaga E.A."/>
            <person name="Lang B.F."/>
            <person name="Lavin J.L."/>
            <person name="Lee S."/>
            <person name="Li W."/>
            <person name="Lindquist E."/>
            <person name="Lopez-Garcia S."/>
            <person name="Luque E.M."/>
            <person name="Marcos A.T."/>
            <person name="Martin J."/>
            <person name="McCluskey K."/>
            <person name="Medina H.R."/>
            <person name="Miralles-Duran A."/>
            <person name="Miyazaki A."/>
            <person name="Munoz-Torres E."/>
            <person name="Oguiza J.A."/>
            <person name="Ohm R."/>
            <person name="Olmedo M."/>
            <person name="Orejas M."/>
            <person name="Ortiz-Castellanos L."/>
            <person name="Pisabarro A.G."/>
            <person name="Rodriguez-Romero J."/>
            <person name="Ruiz-Herrera J."/>
            <person name="Ruiz-Vazquez R."/>
            <person name="Sanz C."/>
            <person name="Schackwitz W."/>
            <person name="Schmutz J."/>
            <person name="Shahriari M."/>
            <person name="Shelest E."/>
            <person name="Silva-Franco F."/>
            <person name="Soanes D."/>
            <person name="Syed K."/>
            <person name="Tagua V.G."/>
            <person name="Talbot N.J."/>
            <person name="Thon M."/>
            <person name="De vries R.P."/>
            <person name="Wiebenga A."/>
            <person name="Yadav J.S."/>
            <person name="Braun E.L."/>
            <person name="Baker S."/>
            <person name="Garre V."/>
            <person name="Horwitz B."/>
            <person name="Torres-Martinez S."/>
            <person name="Idnurm A."/>
            <person name="Herrera-Estrella A."/>
            <person name="Gabaldon T."/>
            <person name="Grigoriev I.V."/>
        </authorList>
    </citation>
    <scope>NUCLEOTIDE SEQUENCE [LARGE SCALE GENOMIC DNA]</scope>
    <source>
        <strain evidence="2">NRRL 1555(-)</strain>
    </source>
</reference>
<protein>
    <submittedName>
        <fullName evidence="1">Uncharacterized protein</fullName>
    </submittedName>
</protein>
<dbReference type="GeneID" id="28988892"/>
<keyword evidence="2" id="KW-1185">Reference proteome</keyword>
<dbReference type="InParanoid" id="A0A163EK02"/>
<feature type="non-terminal residue" evidence="1">
    <location>
        <position position="1"/>
    </location>
</feature>
<dbReference type="OrthoDB" id="2439011at2759"/>
<dbReference type="EMBL" id="KV440973">
    <property type="protein sequence ID" value="OAD79020.1"/>
    <property type="molecule type" value="Genomic_DNA"/>
</dbReference>